<protein>
    <submittedName>
        <fullName evidence="1">Uncharacterized protein</fullName>
    </submittedName>
</protein>
<dbReference type="AlphaFoldDB" id="A0A0E9U815"/>
<reference evidence="1" key="2">
    <citation type="journal article" date="2015" name="Fish Shellfish Immunol.">
        <title>Early steps in the European eel (Anguilla anguilla)-Vibrio vulnificus interaction in the gills: Role of the RtxA13 toxin.</title>
        <authorList>
            <person name="Callol A."/>
            <person name="Pajuelo D."/>
            <person name="Ebbesson L."/>
            <person name="Teles M."/>
            <person name="MacKenzie S."/>
            <person name="Amaro C."/>
        </authorList>
    </citation>
    <scope>NUCLEOTIDE SEQUENCE</scope>
</reference>
<reference evidence="1" key="1">
    <citation type="submission" date="2014-11" db="EMBL/GenBank/DDBJ databases">
        <authorList>
            <person name="Amaro Gonzalez C."/>
        </authorList>
    </citation>
    <scope>NUCLEOTIDE SEQUENCE</scope>
</reference>
<dbReference type="EMBL" id="GBXM01047287">
    <property type="protein sequence ID" value="JAH61290.1"/>
    <property type="molecule type" value="Transcribed_RNA"/>
</dbReference>
<evidence type="ECO:0000313" key="1">
    <source>
        <dbReference type="EMBL" id="JAH61290.1"/>
    </source>
</evidence>
<name>A0A0E9U815_ANGAN</name>
<organism evidence="1">
    <name type="scientific">Anguilla anguilla</name>
    <name type="common">European freshwater eel</name>
    <name type="synonym">Muraena anguilla</name>
    <dbReference type="NCBI Taxonomy" id="7936"/>
    <lineage>
        <taxon>Eukaryota</taxon>
        <taxon>Metazoa</taxon>
        <taxon>Chordata</taxon>
        <taxon>Craniata</taxon>
        <taxon>Vertebrata</taxon>
        <taxon>Euteleostomi</taxon>
        <taxon>Actinopterygii</taxon>
        <taxon>Neopterygii</taxon>
        <taxon>Teleostei</taxon>
        <taxon>Anguilliformes</taxon>
        <taxon>Anguillidae</taxon>
        <taxon>Anguilla</taxon>
    </lineage>
</organism>
<sequence length="39" mass="4487">MGTTAQVSQHSISEKLKFILDHCNFCKKLYFCSLLMCCD</sequence>
<proteinExistence type="predicted"/>
<accession>A0A0E9U815</accession>